<comment type="caution">
    <text evidence="2">The sequence shown here is derived from an EMBL/GenBank/DDBJ whole genome shotgun (WGS) entry which is preliminary data.</text>
</comment>
<gene>
    <name evidence="2" type="ORF">JMJ56_09520</name>
</gene>
<evidence type="ECO:0000259" key="1">
    <source>
        <dbReference type="Pfam" id="PF01890"/>
    </source>
</evidence>
<dbReference type="Pfam" id="PF01890">
    <property type="entry name" value="CbiG_C"/>
    <property type="match status" value="1"/>
</dbReference>
<reference evidence="2 3" key="1">
    <citation type="submission" date="2021-01" db="EMBL/GenBank/DDBJ databases">
        <title>Belnapia mucosa sp. nov. and Belnapia arida sp. nov., isolated from the Tabernas Desert (Almeria, Spain).</title>
        <authorList>
            <person name="Molina-Menor E."/>
            <person name="Vidal-Verdu A."/>
            <person name="Calonge A."/>
            <person name="Satari L."/>
            <person name="Pereto J."/>
            <person name="Porcar M."/>
        </authorList>
    </citation>
    <scope>NUCLEOTIDE SEQUENCE [LARGE SCALE GENOMIC DNA]</scope>
    <source>
        <strain evidence="2 3">T18</strain>
    </source>
</reference>
<organism evidence="2 3">
    <name type="scientific">Belnapia arida</name>
    <dbReference type="NCBI Taxonomy" id="2804533"/>
    <lineage>
        <taxon>Bacteria</taxon>
        <taxon>Pseudomonadati</taxon>
        <taxon>Pseudomonadota</taxon>
        <taxon>Alphaproteobacteria</taxon>
        <taxon>Acetobacterales</taxon>
        <taxon>Roseomonadaceae</taxon>
        <taxon>Belnapia</taxon>
    </lineage>
</organism>
<evidence type="ECO:0000313" key="3">
    <source>
        <dbReference type="Proteomes" id="UP000660885"/>
    </source>
</evidence>
<accession>A0ABS1U0P2</accession>
<dbReference type="SUPFAM" id="SSF159664">
    <property type="entry name" value="CobE/GbiG C-terminal domain-like"/>
    <property type="match status" value="1"/>
</dbReference>
<dbReference type="Gene3D" id="3.30.420.180">
    <property type="entry name" value="CobE/GbiG C-terminal domain"/>
    <property type="match status" value="1"/>
</dbReference>
<proteinExistence type="predicted"/>
<dbReference type="PANTHER" id="PTHR37477:SF1">
    <property type="entry name" value="COBALT-PRECORRIN-5A HYDROLASE"/>
    <property type="match status" value="1"/>
</dbReference>
<keyword evidence="3" id="KW-1185">Reference proteome</keyword>
<dbReference type="EMBL" id="JAETWB010000002">
    <property type="protein sequence ID" value="MBL6078242.1"/>
    <property type="molecule type" value="Genomic_DNA"/>
</dbReference>
<name>A0ABS1U0P2_9PROT</name>
<sequence>MGDATLVAGFGCRRGAPAEAIAAALDAALHDAGCTLAALTALATSTAKAAEPGLQAMAARLALPLTTPPDAALAAAAPACITASPRVEALTGLPSLAEAAALAAAGPGARLLGPRRSAGGLATCALATTEPAP</sequence>
<dbReference type="InterPro" id="IPR036518">
    <property type="entry name" value="CobE/GbiG_C_sf"/>
</dbReference>
<dbReference type="InterPro" id="IPR002750">
    <property type="entry name" value="CobE/GbiG_C"/>
</dbReference>
<evidence type="ECO:0000313" key="2">
    <source>
        <dbReference type="EMBL" id="MBL6078242.1"/>
    </source>
</evidence>
<dbReference type="Proteomes" id="UP000660885">
    <property type="component" value="Unassembled WGS sequence"/>
</dbReference>
<protein>
    <submittedName>
        <fullName evidence="2">Cobalamin biosynthesis protein</fullName>
    </submittedName>
</protein>
<feature type="domain" description="CobE/GbiG C-terminal" evidence="1">
    <location>
        <begin position="6"/>
        <end position="127"/>
    </location>
</feature>
<dbReference type="PANTHER" id="PTHR37477">
    <property type="entry name" value="COBALT-PRECORRIN-5A HYDROLASE"/>
    <property type="match status" value="1"/>
</dbReference>
<dbReference type="InterPro" id="IPR052553">
    <property type="entry name" value="CbiG_hydrolase"/>
</dbReference>